<dbReference type="EMBL" id="VCGU01000008">
    <property type="protein sequence ID" value="TRY71859.1"/>
    <property type="molecule type" value="Genomic_DNA"/>
</dbReference>
<gene>
    <name evidence="3" type="ORF">TCAL_17154</name>
</gene>
<protein>
    <recommendedName>
        <fullName evidence="2">Xrn1 N-terminal domain-containing protein</fullName>
    </recommendedName>
</protein>
<name>A0A553P2F1_TIGCA</name>
<accession>A0A553P2F1</accession>
<proteinExistence type="predicted"/>
<evidence type="ECO:0000313" key="4">
    <source>
        <dbReference type="Proteomes" id="UP000318571"/>
    </source>
</evidence>
<evidence type="ECO:0000259" key="2">
    <source>
        <dbReference type="Pfam" id="PF03159"/>
    </source>
</evidence>
<organism evidence="3 4">
    <name type="scientific">Tigriopus californicus</name>
    <name type="common">Marine copepod</name>
    <dbReference type="NCBI Taxonomy" id="6832"/>
    <lineage>
        <taxon>Eukaryota</taxon>
        <taxon>Metazoa</taxon>
        <taxon>Ecdysozoa</taxon>
        <taxon>Arthropoda</taxon>
        <taxon>Crustacea</taxon>
        <taxon>Multicrustacea</taxon>
        <taxon>Hexanauplia</taxon>
        <taxon>Copepoda</taxon>
        <taxon>Harpacticoida</taxon>
        <taxon>Harpacticidae</taxon>
        <taxon>Tigriopus</taxon>
    </lineage>
</organism>
<dbReference type="Pfam" id="PF03159">
    <property type="entry name" value="XRN_N"/>
    <property type="match status" value="1"/>
</dbReference>
<dbReference type="InterPro" id="IPR004859">
    <property type="entry name" value="Xrn1_N"/>
</dbReference>
<dbReference type="AlphaFoldDB" id="A0A553P2F1"/>
<dbReference type="GO" id="GO:0003676">
    <property type="term" value="F:nucleic acid binding"/>
    <property type="evidence" value="ECO:0007669"/>
    <property type="project" value="InterPro"/>
</dbReference>
<reference evidence="3 4" key="1">
    <citation type="journal article" date="2018" name="Nat. Ecol. Evol.">
        <title>Genomic signatures of mitonuclear coevolution across populations of Tigriopus californicus.</title>
        <authorList>
            <person name="Barreto F.S."/>
            <person name="Watson E.T."/>
            <person name="Lima T.G."/>
            <person name="Willett C.S."/>
            <person name="Edmands S."/>
            <person name="Li W."/>
            <person name="Burton R.S."/>
        </authorList>
    </citation>
    <scope>NUCLEOTIDE SEQUENCE [LARGE SCALE GENOMIC DNA]</scope>
    <source>
        <strain evidence="3 4">San Diego</strain>
    </source>
</reference>
<evidence type="ECO:0000313" key="3">
    <source>
        <dbReference type="EMBL" id="TRY71859.1"/>
    </source>
</evidence>
<dbReference type="GO" id="GO:0004527">
    <property type="term" value="F:exonuclease activity"/>
    <property type="evidence" value="ECO:0007669"/>
    <property type="project" value="InterPro"/>
</dbReference>
<comment type="caution">
    <text evidence="3">The sequence shown here is derived from an EMBL/GenBank/DDBJ whole genome shotgun (WGS) entry which is preliminary data.</text>
</comment>
<dbReference type="Gene3D" id="3.40.50.12390">
    <property type="match status" value="1"/>
</dbReference>
<evidence type="ECO:0000256" key="1">
    <source>
        <dbReference type="SAM" id="MobiDB-lite"/>
    </source>
</evidence>
<feature type="region of interest" description="Disordered" evidence="1">
    <location>
        <begin position="28"/>
        <end position="97"/>
    </location>
</feature>
<keyword evidence="4" id="KW-1185">Reference proteome</keyword>
<dbReference type="Proteomes" id="UP000318571">
    <property type="component" value="Chromosome 7"/>
</dbReference>
<feature type="domain" description="Xrn1 N-terminal" evidence="2">
    <location>
        <begin position="1"/>
        <end position="26"/>
    </location>
</feature>
<sequence length="97" mass="10684">MGVPAFFRWLTKKYPSVIIDCIESRSPGPRMVRGGVDDGVGVRQNRAPGFIPAQSQSSGVRQSLFGHERHHSSVHSSGGQTAPKDEDEMMVAHFRVH</sequence>
<dbReference type="STRING" id="6832.A0A553P2F1"/>